<dbReference type="GO" id="GO:0097176">
    <property type="term" value="P:epoxide metabolic process"/>
    <property type="evidence" value="ECO:0007669"/>
    <property type="project" value="TreeGrafter"/>
</dbReference>
<dbReference type="AlphaFoldDB" id="A0A381ZZR1"/>
<protein>
    <recommendedName>
        <fullName evidence="4">Epoxide hydrolase N-terminal domain-containing protein</fullName>
    </recommendedName>
</protein>
<dbReference type="InterPro" id="IPR000639">
    <property type="entry name" value="Epox_hydrolase-like"/>
</dbReference>
<gene>
    <name evidence="5" type="ORF">METZ01_LOCUS147483</name>
</gene>
<feature type="non-terminal residue" evidence="5">
    <location>
        <position position="204"/>
    </location>
</feature>
<dbReference type="Gene3D" id="3.40.50.1820">
    <property type="entry name" value="alpha/beta hydrolase"/>
    <property type="match status" value="1"/>
</dbReference>
<keyword evidence="2" id="KW-0058">Aromatic hydrocarbons catabolism</keyword>
<name>A0A381ZZR1_9ZZZZ</name>
<keyword evidence="3" id="KW-0378">Hydrolase</keyword>
<comment type="similarity">
    <text evidence="1">Belongs to the peptidase S33 family.</text>
</comment>
<evidence type="ECO:0000256" key="2">
    <source>
        <dbReference type="ARBA" id="ARBA00022797"/>
    </source>
</evidence>
<dbReference type="Pfam" id="PF06441">
    <property type="entry name" value="EHN"/>
    <property type="match status" value="1"/>
</dbReference>
<organism evidence="5">
    <name type="scientific">marine metagenome</name>
    <dbReference type="NCBI Taxonomy" id="408172"/>
    <lineage>
        <taxon>unclassified sequences</taxon>
        <taxon>metagenomes</taxon>
        <taxon>ecological metagenomes</taxon>
    </lineage>
</organism>
<evidence type="ECO:0000259" key="4">
    <source>
        <dbReference type="Pfam" id="PF06441"/>
    </source>
</evidence>
<dbReference type="SUPFAM" id="SSF53474">
    <property type="entry name" value="alpha/beta-Hydrolases"/>
    <property type="match status" value="1"/>
</dbReference>
<reference evidence="5" key="1">
    <citation type="submission" date="2018-05" db="EMBL/GenBank/DDBJ databases">
        <authorList>
            <person name="Lanie J.A."/>
            <person name="Ng W.-L."/>
            <person name="Kazmierczak K.M."/>
            <person name="Andrzejewski T.M."/>
            <person name="Davidsen T.M."/>
            <person name="Wayne K.J."/>
            <person name="Tettelin H."/>
            <person name="Glass J.I."/>
            <person name="Rusch D."/>
            <person name="Podicherti R."/>
            <person name="Tsui H.-C.T."/>
            <person name="Winkler M.E."/>
        </authorList>
    </citation>
    <scope>NUCLEOTIDE SEQUENCE</scope>
</reference>
<evidence type="ECO:0000256" key="3">
    <source>
        <dbReference type="ARBA" id="ARBA00022801"/>
    </source>
</evidence>
<evidence type="ECO:0000256" key="1">
    <source>
        <dbReference type="ARBA" id="ARBA00010088"/>
    </source>
</evidence>
<sequence length="204" mass="22632">MTPGSNPIDPFEIHVEDEVIEDLIERISRTRWPGEITDSGWDYGSNLSYVMDLCDYWKNTFNWREQESRINTFQNFTTNVSGLNIHFIQEKGKGPNPIPLVITHGWPSTFAEMLDIIPLLTDPGSHGGDASDSFDVIVPSLPGYGYSEKPSNPGMDVAEIARLWVELMTSNLGYSSFTAQGGDWGAGVTTALAANHSDRLRAIH</sequence>
<accession>A0A381ZZR1</accession>
<dbReference type="GO" id="GO:0004301">
    <property type="term" value="F:epoxide hydrolase activity"/>
    <property type="evidence" value="ECO:0007669"/>
    <property type="project" value="TreeGrafter"/>
</dbReference>
<dbReference type="EMBL" id="UINC01023283">
    <property type="protein sequence ID" value="SVA94629.1"/>
    <property type="molecule type" value="Genomic_DNA"/>
</dbReference>
<feature type="domain" description="Epoxide hydrolase N-terminal" evidence="4">
    <location>
        <begin position="8"/>
        <end position="113"/>
    </location>
</feature>
<dbReference type="InterPro" id="IPR010497">
    <property type="entry name" value="Epoxide_hydro_N"/>
</dbReference>
<dbReference type="PRINTS" id="PR00412">
    <property type="entry name" value="EPOXHYDRLASE"/>
</dbReference>
<evidence type="ECO:0000313" key="5">
    <source>
        <dbReference type="EMBL" id="SVA94629.1"/>
    </source>
</evidence>
<dbReference type="PANTHER" id="PTHR21661">
    <property type="entry name" value="EPOXIDE HYDROLASE 1-RELATED"/>
    <property type="match status" value="1"/>
</dbReference>
<proteinExistence type="inferred from homology"/>
<dbReference type="InterPro" id="IPR029058">
    <property type="entry name" value="AB_hydrolase_fold"/>
</dbReference>
<dbReference type="PANTHER" id="PTHR21661:SF35">
    <property type="entry name" value="EPOXIDE HYDROLASE"/>
    <property type="match status" value="1"/>
</dbReference>